<evidence type="ECO:0000256" key="3">
    <source>
        <dbReference type="ARBA" id="ARBA00022921"/>
    </source>
</evidence>
<name>A0A0F6R4A6_RCMVE</name>
<proteinExistence type="predicted"/>
<accession>A0A0F6R4A6</accession>
<dbReference type="EMBL" id="KP967684">
    <property type="protein sequence ID" value="AKE44243.1"/>
    <property type="molecule type" value="Genomic_DNA"/>
</dbReference>
<gene>
    <name evidence="5" type="primary">a76</name>
</gene>
<comment type="subcellular location">
    <subcellularLocation>
        <location evidence="1">Host nucleus</location>
        <location evidence="1">Host nucleolus</location>
    </subcellularLocation>
    <subcellularLocation>
        <location evidence="2">Virion</location>
    </subcellularLocation>
</comment>
<organism evidence="5 6">
    <name type="scientific">Rat cytomegalovirus ALL-03</name>
    <dbReference type="NCBI Taxonomy" id="1640278"/>
    <lineage>
        <taxon>Viruses</taxon>
        <taxon>Duplodnaviria</taxon>
        <taxon>Heunggongvirae</taxon>
        <taxon>Peploviricota</taxon>
        <taxon>Herviviricetes</taxon>
        <taxon>Herpesvirales</taxon>
        <taxon>Orthoherpesviridae</taxon>
        <taxon>Betaherpesvirinae</taxon>
        <taxon>Muromegalovirus</taxon>
        <taxon>Muromegalovirus muridbeta8</taxon>
        <taxon>Rat cytomegalovirus (isolate England)</taxon>
    </lineage>
</organism>
<keyword evidence="3" id="KW-0426">Late protein</keyword>
<evidence type="ECO:0000313" key="5">
    <source>
        <dbReference type="EMBL" id="AKE44243.1"/>
    </source>
</evidence>
<protein>
    <submittedName>
        <fullName evidence="5">A76</fullName>
    </submittedName>
</protein>
<dbReference type="Pfam" id="PF01646">
    <property type="entry name" value="Herpes_UL24"/>
    <property type="match status" value="1"/>
</dbReference>
<reference evidence="5 6" key="1">
    <citation type="journal article" date="2015" name="Genome Announc.">
        <title>Complete Genome Sequence of Rat Cytomegalovirus Strain ALL-03 (Malaysian Strain).</title>
        <authorList>
            <person name="Balakrishnan K.N."/>
            <person name="Abdullah A.A."/>
            <person name="Camalxaman S.N."/>
            <person name="Quah Y.W."/>
            <person name="Abba Y."/>
            <person name="Hani H."/>
            <person name="Loh H.S."/>
            <person name="Kamal F.M."/>
            <person name="Zeenathul N.A."/>
            <person name="Aini I."/>
            <person name="Omar A.R."/>
            <person name="Noordin M.M."/>
            <person name="Mohd Azmi M.L."/>
        </authorList>
    </citation>
    <scope>NUCLEOTIDE SEQUENCE [LARGE SCALE GENOMIC DNA]</scope>
    <source>
        <strain evidence="5">ALL-03</strain>
    </source>
</reference>
<feature type="compositionally biased region" description="Basic residues" evidence="4">
    <location>
        <begin position="232"/>
        <end position="251"/>
    </location>
</feature>
<dbReference type="InterPro" id="IPR002580">
    <property type="entry name" value="Herpes_UL24"/>
</dbReference>
<evidence type="ECO:0000256" key="1">
    <source>
        <dbReference type="ARBA" id="ARBA00004307"/>
    </source>
</evidence>
<feature type="region of interest" description="Disordered" evidence="4">
    <location>
        <begin position="197"/>
        <end position="251"/>
    </location>
</feature>
<dbReference type="GO" id="GO:0044196">
    <property type="term" value="C:host cell nucleolus"/>
    <property type="evidence" value="ECO:0007669"/>
    <property type="project" value="UniProtKB-SubCell"/>
</dbReference>
<dbReference type="Proteomes" id="UP000105122">
    <property type="component" value="Segment"/>
</dbReference>
<evidence type="ECO:0000313" key="6">
    <source>
        <dbReference type="Proteomes" id="UP000105122"/>
    </source>
</evidence>
<sequence>MASAPESQLLSYLPECRKRVGHREHKRIYRKISSVFSDRRELNRVLGGVLPDNVGLGEGYVFYEVNLRKRIPDCVLVFVEDDGTVNCYVVEFKTTMRSADSESIHANKTHRFQYLQGLRQLRDSLQIFCQFSSVSGTDWNIYPVIAFFKQRGSTVSFSRTFRPKVCKVCTPVVLDYVRSQQDESVKNLSRFAVYRGVRSPPRKRSRVPSRGTRTAPRRGRVASSAAGGGSGTRRKTSAQGRRRFGRARKGS</sequence>
<evidence type="ECO:0000256" key="2">
    <source>
        <dbReference type="ARBA" id="ARBA00004328"/>
    </source>
</evidence>
<evidence type="ECO:0000256" key="4">
    <source>
        <dbReference type="SAM" id="MobiDB-lite"/>
    </source>
</evidence>